<dbReference type="SUPFAM" id="SSF54285">
    <property type="entry name" value="MoaD/ThiS"/>
    <property type="match status" value="1"/>
</dbReference>
<dbReference type="Proteomes" id="UP000242088">
    <property type="component" value="Unassembled WGS sequence"/>
</dbReference>
<dbReference type="PANTHER" id="PTHR33359:SF1">
    <property type="entry name" value="MOLYBDOPTERIN SYNTHASE SULFUR CARRIER SUBUNIT"/>
    <property type="match status" value="1"/>
</dbReference>
<dbReference type="InterPro" id="IPR016155">
    <property type="entry name" value="Mopterin_synth/thiamin_S_b"/>
</dbReference>
<evidence type="ECO:0000313" key="16">
    <source>
        <dbReference type="Proteomes" id="UP000242088"/>
    </source>
</evidence>
<evidence type="ECO:0000313" key="13">
    <source>
        <dbReference type="EMBL" id="PTE72417.1"/>
    </source>
</evidence>
<keyword evidence="3" id="KW-0501">Molybdenum cofactor biosynthesis</keyword>
<dbReference type="NCBIfam" id="TIGR01682">
    <property type="entry name" value="moaD"/>
    <property type="match status" value="1"/>
</dbReference>
<dbReference type="InterPro" id="IPR044672">
    <property type="entry name" value="MOCS2A"/>
</dbReference>
<dbReference type="GO" id="GO:0006777">
    <property type="term" value="P:Mo-molybdopterin cofactor biosynthetic process"/>
    <property type="evidence" value="ECO:0007669"/>
    <property type="project" value="UniProtKB-KW"/>
</dbReference>
<dbReference type="Gene3D" id="3.10.20.30">
    <property type="match status" value="1"/>
</dbReference>
<evidence type="ECO:0000313" key="14">
    <source>
        <dbReference type="EMBL" id="PTF14032.1"/>
    </source>
</evidence>
<gene>
    <name evidence="15" type="primary">moaD</name>
    <name evidence="13" type="ORF">BUY44_08080</name>
    <name evidence="14" type="ORF">BUY47_06640</name>
    <name evidence="15" type="ORF">BUY48_00425</name>
</gene>
<reference evidence="14" key="2">
    <citation type="submission" date="2018-03" db="EMBL/GenBank/DDBJ databases">
        <authorList>
            <person name="Naushad S."/>
        </authorList>
    </citation>
    <scope>NUCLEOTIDE SEQUENCE</scope>
    <source>
        <strain evidence="14">SNUC 1409</strain>
    </source>
</reference>
<reference evidence="16 17" key="1">
    <citation type="journal article" date="2016" name="Front. Microbiol.">
        <title>Comprehensive Phylogenetic Analysis of Bovine Non-aureus Staphylococci Species Based on Whole-Genome Sequencing.</title>
        <authorList>
            <person name="Naushad S."/>
            <person name="Barkema H.W."/>
            <person name="Luby C."/>
            <person name="Condas L.A."/>
            <person name="Nobrega D.B."/>
            <person name="Carson D.A."/>
            <person name="De Buck J."/>
        </authorList>
    </citation>
    <scope>NUCLEOTIDE SEQUENCE [LARGE SCALE GENOMIC DNA]</scope>
    <source>
        <strain evidence="14 16">SNUC 1409</strain>
        <strain evidence="15 18">SNUC 4143</strain>
        <strain evidence="13 17">SNUC 761</strain>
    </source>
</reference>
<dbReference type="CDD" id="cd00754">
    <property type="entry name" value="Ubl_MoaD"/>
    <property type="match status" value="1"/>
</dbReference>
<dbReference type="FunFam" id="3.10.20.30:FF:000010">
    <property type="entry name" value="Molybdopterin synthase sulfur carrier subunit"/>
    <property type="match status" value="1"/>
</dbReference>
<evidence type="ECO:0000313" key="17">
    <source>
        <dbReference type="Proteomes" id="UP000242547"/>
    </source>
</evidence>
<evidence type="ECO:0000256" key="12">
    <source>
        <dbReference type="ARBA" id="ARBA00078992"/>
    </source>
</evidence>
<dbReference type="GO" id="GO:0000166">
    <property type="term" value="F:nucleotide binding"/>
    <property type="evidence" value="ECO:0007669"/>
    <property type="project" value="UniProtKB-KW"/>
</dbReference>
<dbReference type="GeneID" id="48887296"/>
<dbReference type="Proteomes" id="UP000243350">
    <property type="component" value="Unassembled WGS sequence"/>
</dbReference>
<keyword evidence="16" id="KW-1185">Reference proteome</keyword>
<comment type="pathway">
    <text evidence="1">Cofactor biosynthesis; molybdopterin biosynthesis.</text>
</comment>
<dbReference type="OrthoDB" id="9801945at2"/>
<name>A0A2K4DJP8_9STAP</name>
<dbReference type="GO" id="GO:1990133">
    <property type="term" value="C:molybdopterin adenylyltransferase complex"/>
    <property type="evidence" value="ECO:0007669"/>
    <property type="project" value="TreeGrafter"/>
</dbReference>
<evidence type="ECO:0000256" key="9">
    <source>
        <dbReference type="ARBA" id="ARBA00076711"/>
    </source>
</evidence>
<accession>A0A2K4DJP8</accession>
<proteinExistence type="inferred from homology"/>
<dbReference type="RefSeq" id="WP_103167109.1">
    <property type="nucleotide sequence ID" value="NZ_CP130489.1"/>
</dbReference>
<evidence type="ECO:0000313" key="15">
    <source>
        <dbReference type="EMBL" id="PTF16892.1"/>
    </source>
</evidence>
<evidence type="ECO:0000256" key="7">
    <source>
        <dbReference type="ARBA" id="ARBA00063099"/>
    </source>
</evidence>
<comment type="caution">
    <text evidence="15">The sequence shown here is derived from an EMBL/GenBank/DDBJ whole genome shotgun (WGS) entry which is preliminary data.</text>
</comment>
<evidence type="ECO:0000256" key="1">
    <source>
        <dbReference type="ARBA" id="ARBA00005046"/>
    </source>
</evidence>
<dbReference type="PANTHER" id="PTHR33359">
    <property type="entry name" value="MOLYBDOPTERIN SYNTHASE SULFUR CARRIER SUBUNIT"/>
    <property type="match status" value="1"/>
</dbReference>
<evidence type="ECO:0000256" key="4">
    <source>
        <dbReference type="ARBA" id="ARBA00024200"/>
    </source>
</evidence>
<protein>
    <recommendedName>
        <fullName evidence="5">Molybdopterin synthase sulfur carrier subunit</fullName>
    </recommendedName>
    <alternativeName>
        <fullName evidence="11">MPT synthase subunit 1</fullName>
    </alternativeName>
    <alternativeName>
        <fullName evidence="8">Molybdenum cofactor biosynthesis protein D</fullName>
    </alternativeName>
    <alternativeName>
        <fullName evidence="10">Molybdopterin-converting factor small subunit</fullName>
    </alternativeName>
    <alternativeName>
        <fullName evidence="9">Molybdopterin-converting factor subunit 1</fullName>
    </alternativeName>
    <alternativeName>
        <fullName evidence="12">Sulfur carrier protein MoaD</fullName>
    </alternativeName>
</protein>
<reference evidence="15" key="3">
    <citation type="submission" date="2018-03" db="EMBL/GenBank/DDBJ databases">
        <authorList>
            <person name="Keele B.F."/>
        </authorList>
    </citation>
    <scope>NUCLEOTIDE SEQUENCE</scope>
    <source>
        <strain evidence="15">SNUC 4143</strain>
        <strain evidence="13">SNUC 761</strain>
    </source>
</reference>
<dbReference type="AlphaFoldDB" id="A0A2K4DJP8"/>
<dbReference type="EMBL" id="PYZH01000001">
    <property type="protein sequence ID" value="PTF16892.1"/>
    <property type="molecule type" value="Genomic_DNA"/>
</dbReference>
<organism evidence="15 18">
    <name type="scientific">Staphylococcus devriesei</name>
    <dbReference type="NCBI Taxonomy" id="586733"/>
    <lineage>
        <taxon>Bacteria</taxon>
        <taxon>Bacillati</taxon>
        <taxon>Bacillota</taxon>
        <taxon>Bacilli</taxon>
        <taxon>Bacillales</taxon>
        <taxon>Staphylococcaceae</taxon>
        <taxon>Staphylococcus</taxon>
    </lineage>
</organism>
<evidence type="ECO:0000256" key="3">
    <source>
        <dbReference type="ARBA" id="ARBA00023150"/>
    </source>
</evidence>
<dbReference type="Pfam" id="PF02597">
    <property type="entry name" value="ThiS"/>
    <property type="match status" value="1"/>
</dbReference>
<dbReference type="Proteomes" id="UP000242547">
    <property type="component" value="Unassembled WGS sequence"/>
</dbReference>
<dbReference type="EMBL" id="PYZI01000006">
    <property type="protein sequence ID" value="PTF14032.1"/>
    <property type="molecule type" value="Genomic_DNA"/>
</dbReference>
<dbReference type="InterPro" id="IPR003749">
    <property type="entry name" value="ThiS/MoaD-like"/>
</dbReference>
<evidence type="ECO:0000256" key="2">
    <source>
        <dbReference type="ARBA" id="ARBA00022741"/>
    </source>
</evidence>
<sequence>MKVMYFAEIKEILQTNSENIDIKESIDVESFKQVLFERHPSISNKKFQVAVNEEFVQKEDIIQPTDVVALIPPVSGG</sequence>
<evidence type="ECO:0000256" key="5">
    <source>
        <dbReference type="ARBA" id="ARBA00024247"/>
    </source>
</evidence>
<evidence type="ECO:0000313" key="18">
    <source>
        <dbReference type="Proteomes" id="UP000243350"/>
    </source>
</evidence>
<comment type="function">
    <text evidence="6">Involved in sulfur transfer in the conversion of molybdopterin precursor Z to molybdopterin.</text>
</comment>
<dbReference type="EMBL" id="PYZL01000054">
    <property type="protein sequence ID" value="PTE72417.1"/>
    <property type="molecule type" value="Genomic_DNA"/>
</dbReference>
<evidence type="ECO:0000256" key="6">
    <source>
        <dbReference type="ARBA" id="ARBA00054425"/>
    </source>
</evidence>
<evidence type="ECO:0000256" key="10">
    <source>
        <dbReference type="ARBA" id="ARBA00077809"/>
    </source>
</evidence>
<dbReference type="UniPathway" id="UPA00344"/>
<keyword evidence="2" id="KW-0547">Nucleotide-binding</keyword>
<dbReference type="InterPro" id="IPR012675">
    <property type="entry name" value="Beta-grasp_dom_sf"/>
</dbReference>
<evidence type="ECO:0000256" key="11">
    <source>
        <dbReference type="ARBA" id="ARBA00078020"/>
    </source>
</evidence>
<evidence type="ECO:0000256" key="8">
    <source>
        <dbReference type="ARBA" id="ARBA00075076"/>
    </source>
</evidence>
<comment type="subunit">
    <text evidence="7">Heterotetramer of 2 MoaD subunits and 2 MoaE subunits. Forms a stable heterotetrameric complex of 2 MoaD and 2 MoeB during adenylation of MoaD by MoeB. During catalysis MoaD shuttles between the two heterotetrameric complexes.</text>
</comment>
<comment type="similarity">
    <text evidence="4">Belongs to the MoaD family.</text>
</comment>